<dbReference type="InterPro" id="IPR012816">
    <property type="entry name" value="NADAR"/>
</dbReference>
<comment type="caution">
    <text evidence="2">The sequence shown here is derived from an EMBL/GenBank/DDBJ whole genome shotgun (WGS) entry which is preliminary data.</text>
</comment>
<dbReference type="Proteomes" id="UP001212841">
    <property type="component" value="Unassembled WGS sequence"/>
</dbReference>
<evidence type="ECO:0000313" key="3">
    <source>
        <dbReference type="Proteomes" id="UP001212841"/>
    </source>
</evidence>
<accession>A0AAD5X1B5</accession>
<dbReference type="Gene3D" id="1.10.357.40">
    <property type="entry name" value="YbiA-like"/>
    <property type="match status" value="1"/>
</dbReference>
<dbReference type="SUPFAM" id="SSF143990">
    <property type="entry name" value="YbiA-like"/>
    <property type="match status" value="1"/>
</dbReference>
<reference evidence="2" key="1">
    <citation type="submission" date="2020-05" db="EMBL/GenBank/DDBJ databases">
        <title>Phylogenomic resolution of chytrid fungi.</title>
        <authorList>
            <person name="Stajich J.E."/>
            <person name="Amses K."/>
            <person name="Simmons R."/>
            <person name="Seto K."/>
            <person name="Myers J."/>
            <person name="Bonds A."/>
            <person name="Quandt C.A."/>
            <person name="Barry K."/>
            <person name="Liu P."/>
            <person name="Grigoriev I."/>
            <person name="Longcore J.E."/>
            <person name="James T.Y."/>
        </authorList>
    </citation>
    <scope>NUCLEOTIDE SEQUENCE</scope>
    <source>
        <strain evidence="2">JEL0318</strain>
    </source>
</reference>
<dbReference type="CDD" id="cd15457">
    <property type="entry name" value="NADAR"/>
    <property type="match status" value="1"/>
</dbReference>
<dbReference type="InterPro" id="IPR037238">
    <property type="entry name" value="YbiA-like_sf"/>
</dbReference>
<keyword evidence="3" id="KW-1185">Reference proteome</keyword>
<gene>
    <name evidence="2" type="ORF">HK097_007983</name>
</gene>
<evidence type="ECO:0000313" key="2">
    <source>
        <dbReference type="EMBL" id="KAJ3051054.1"/>
    </source>
</evidence>
<dbReference type="AlphaFoldDB" id="A0AAD5X1B5"/>
<organism evidence="2 3">
    <name type="scientific">Rhizophlyctis rosea</name>
    <dbReference type="NCBI Taxonomy" id="64517"/>
    <lineage>
        <taxon>Eukaryota</taxon>
        <taxon>Fungi</taxon>
        <taxon>Fungi incertae sedis</taxon>
        <taxon>Chytridiomycota</taxon>
        <taxon>Chytridiomycota incertae sedis</taxon>
        <taxon>Chytridiomycetes</taxon>
        <taxon>Rhizophlyctidales</taxon>
        <taxon>Rhizophlyctidaceae</taxon>
        <taxon>Rhizophlyctis</taxon>
    </lineage>
</organism>
<name>A0AAD5X1B5_9FUNG</name>
<sequence length="226" mass="25472">MCEPLFMDLTSRLDERWALRRFWTVSDSLIFKLTAIIMEPPAVPPPCGCLFTFYSNSPKGPPGIAPGETLCPTHTIDITPYSTLLINPSWRLHLSNFHYTQLPYRNRTYPSLEHAYQTTKAAIMTRGPAAEVTDEEFERFEKLTVAKVKSVGGKIQGKITEWDRVRRGIMTELLDIKYGRQGTERDVLLGTGTAVLRHILPGREHDDVGRLGAALMRIRDAGLNGM</sequence>
<dbReference type="EMBL" id="JADGJD010000440">
    <property type="protein sequence ID" value="KAJ3051054.1"/>
    <property type="molecule type" value="Genomic_DNA"/>
</dbReference>
<protein>
    <recommendedName>
        <fullName evidence="1">NADAR domain-containing protein</fullName>
    </recommendedName>
</protein>
<dbReference type="Pfam" id="PF08719">
    <property type="entry name" value="NADAR"/>
    <property type="match status" value="1"/>
</dbReference>
<proteinExistence type="predicted"/>
<evidence type="ECO:0000259" key="1">
    <source>
        <dbReference type="Pfam" id="PF08719"/>
    </source>
</evidence>
<feature type="domain" description="NADAR" evidence="1">
    <location>
        <begin position="95"/>
        <end position="196"/>
    </location>
</feature>